<protein>
    <recommendedName>
        <fullName evidence="6">short-chain-enoyl-CoA hydratase</fullName>
        <ecNumber evidence="6">4.2.1.150</ecNumber>
    </recommendedName>
</protein>
<dbReference type="InterPro" id="IPR018376">
    <property type="entry name" value="Enoyl-CoA_hyd/isom_CS"/>
</dbReference>
<keyword evidence="9" id="KW-1185">Reference proteome</keyword>
<keyword evidence="4" id="KW-0456">Lyase</keyword>
<accession>R4KMR4</accession>
<dbReference type="SUPFAM" id="SSF52096">
    <property type="entry name" value="ClpP/crotonase"/>
    <property type="match status" value="1"/>
</dbReference>
<dbReference type="OrthoDB" id="9775794at2"/>
<evidence type="ECO:0000256" key="3">
    <source>
        <dbReference type="ARBA" id="ARBA00011881"/>
    </source>
</evidence>
<dbReference type="AlphaFoldDB" id="R4KMR4"/>
<evidence type="ECO:0000256" key="1">
    <source>
        <dbReference type="ARBA" id="ARBA00005086"/>
    </source>
</evidence>
<comment type="similarity">
    <text evidence="2 7">Belongs to the enoyl-CoA hydratase/isomerase family.</text>
</comment>
<dbReference type="InterPro" id="IPR014748">
    <property type="entry name" value="Enoyl-CoA_hydra_C"/>
</dbReference>
<dbReference type="Gene3D" id="1.10.12.10">
    <property type="entry name" value="Lyase 2-enoyl-coa Hydratase, Chain A, domain 2"/>
    <property type="match status" value="1"/>
</dbReference>
<evidence type="ECO:0000313" key="8">
    <source>
        <dbReference type="EMBL" id="AGL00921.1"/>
    </source>
</evidence>
<dbReference type="KEGG" id="dgi:Desgi_1422"/>
<dbReference type="EMBL" id="CP003273">
    <property type="protein sequence ID" value="AGL00921.1"/>
    <property type="molecule type" value="Genomic_DNA"/>
</dbReference>
<dbReference type="InterPro" id="IPR001753">
    <property type="entry name" value="Enoyl-CoA_hydra/iso"/>
</dbReference>
<gene>
    <name evidence="8" type="ORF">Desgi_1422</name>
</gene>
<dbReference type="eggNOG" id="COG1024">
    <property type="taxonomic scope" value="Bacteria"/>
</dbReference>
<dbReference type="PANTHER" id="PTHR11941">
    <property type="entry name" value="ENOYL-COA HYDRATASE-RELATED"/>
    <property type="match status" value="1"/>
</dbReference>
<dbReference type="RefSeq" id="WP_006522709.1">
    <property type="nucleotide sequence ID" value="NC_021184.1"/>
</dbReference>
<dbReference type="Pfam" id="PF00378">
    <property type="entry name" value="ECH_1"/>
    <property type="match status" value="1"/>
</dbReference>
<organism evidence="8 9">
    <name type="scientific">Desulfoscipio gibsoniae DSM 7213</name>
    <dbReference type="NCBI Taxonomy" id="767817"/>
    <lineage>
        <taxon>Bacteria</taxon>
        <taxon>Bacillati</taxon>
        <taxon>Bacillota</taxon>
        <taxon>Clostridia</taxon>
        <taxon>Eubacteriales</taxon>
        <taxon>Desulfallaceae</taxon>
        <taxon>Desulfoscipio</taxon>
    </lineage>
</organism>
<reference evidence="8 9" key="1">
    <citation type="submission" date="2012-01" db="EMBL/GenBank/DDBJ databases">
        <title>Complete sequence of Desulfotomaculum gibsoniae DSM 7213.</title>
        <authorList>
            <consortium name="US DOE Joint Genome Institute"/>
            <person name="Lucas S."/>
            <person name="Han J."/>
            <person name="Lapidus A."/>
            <person name="Cheng J.-F."/>
            <person name="Goodwin L."/>
            <person name="Pitluck S."/>
            <person name="Peters L."/>
            <person name="Ovchinnikova G."/>
            <person name="Teshima H."/>
            <person name="Detter J.C."/>
            <person name="Han C."/>
            <person name="Tapia R."/>
            <person name="Land M."/>
            <person name="Hauser L."/>
            <person name="Kyrpides N."/>
            <person name="Ivanova N."/>
            <person name="Pagani I."/>
            <person name="Parshina S."/>
            <person name="Plugge C."/>
            <person name="Muyzer G."/>
            <person name="Kuever J."/>
            <person name="Ivanova A."/>
            <person name="Nazina T."/>
            <person name="Klenk H.-P."/>
            <person name="Brambilla E."/>
            <person name="Spring S."/>
            <person name="Stams A.F."/>
            <person name="Woyke T."/>
        </authorList>
    </citation>
    <scope>NUCLEOTIDE SEQUENCE [LARGE SCALE GENOMIC DNA]</scope>
    <source>
        <strain evidence="8 9">DSM 7213</strain>
    </source>
</reference>
<sequence>MPFKTLLFSKQDTIAVITLNRPPMNALNSKVYKELGKVIDELNEDSSVKVVIVTGAGEKAFAAGADITEMVNLSTTEMHEFCLISQDAYNKFEQLNKPTIAAINGLALGGGCELAMTCDFRLASENARFGQPEINLGIIPGGGGTQRLPRLIGLARAKELLYLGDMIDAVTAEKYGLVNKVVKQSELMNEAMAMAKKLASKPAVAMKVLKNTVNNGVEMNITSATNFETNSFLVTFSSEDRLEGMKALLEKRKPNFSDK</sequence>
<dbReference type="Gene3D" id="3.90.226.10">
    <property type="entry name" value="2-enoyl-CoA Hydratase, Chain A, domain 1"/>
    <property type="match status" value="1"/>
</dbReference>
<dbReference type="InterPro" id="IPR029045">
    <property type="entry name" value="ClpP/crotonase-like_dom_sf"/>
</dbReference>
<evidence type="ECO:0000313" key="9">
    <source>
        <dbReference type="Proteomes" id="UP000013520"/>
    </source>
</evidence>
<evidence type="ECO:0000256" key="2">
    <source>
        <dbReference type="ARBA" id="ARBA00005254"/>
    </source>
</evidence>
<comment type="pathway">
    <text evidence="1">Lipid metabolism; butanoate metabolism.</text>
</comment>
<dbReference type="STRING" id="767817.Desgi_1422"/>
<dbReference type="EC" id="4.2.1.150" evidence="6"/>
<proteinExistence type="inferred from homology"/>
<dbReference type="GO" id="GO:0006635">
    <property type="term" value="P:fatty acid beta-oxidation"/>
    <property type="evidence" value="ECO:0007669"/>
    <property type="project" value="TreeGrafter"/>
</dbReference>
<comment type="catalytic activity">
    <reaction evidence="5">
        <text>a short-chain (3S)-3-hydroxyacyl-CoA = a short-chain (2E)-enoyl-CoA + H2O</text>
        <dbReference type="Rhea" id="RHEA:52664"/>
        <dbReference type="ChEBI" id="CHEBI:15377"/>
        <dbReference type="ChEBI" id="CHEBI:87488"/>
        <dbReference type="ChEBI" id="CHEBI:136760"/>
        <dbReference type="EC" id="4.2.1.150"/>
    </reaction>
</comment>
<evidence type="ECO:0000256" key="6">
    <source>
        <dbReference type="ARBA" id="ARBA00067035"/>
    </source>
</evidence>
<dbReference type="Proteomes" id="UP000013520">
    <property type="component" value="Chromosome"/>
</dbReference>
<name>R4KMR4_9FIRM</name>
<dbReference type="FunFam" id="3.90.226.10:FF:000009">
    <property type="entry name" value="Carnitinyl-CoA dehydratase"/>
    <property type="match status" value="1"/>
</dbReference>
<comment type="subunit">
    <text evidence="3">Homotetramer.</text>
</comment>
<dbReference type="PANTHER" id="PTHR11941:SF54">
    <property type="entry name" value="ENOYL-COA HYDRATASE, MITOCHONDRIAL"/>
    <property type="match status" value="1"/>
</dbReference>
<dbReference type="PROSITE" id="PS00166">
    <property type="entry name" value="ENOYL_COA_HYDRATASE"/>
    <property type="match status" value="1"/>
</dbReference>
<evidence type="ECO:0000256" key="4">
    <source>
        <dbReference type="ARBA" id="ARBA00023239"/>
    </source>
</evidence>
<dbReference type="HOGENOM" id="CLU_009834_7_6_9"/>
<dbReference type="GO" id="GO:0018812">
    <property type="term" value="F:3-hydroxyacyl-CoA dehydratase activity"/>
    <property type="evidence" value="ECO:0007669"/>
    <property type="project" value="UniProtKB-EC"/>
</dbReference>
<dbReference type="FunFam" id="1.10.12.10:FF:000001">
    <property type="entry name" value="Probable enoyl-CoA hydratase, mitochondrial"/>
    <property type="match status" value="1"/>
</dbReference>
<dbReference type="CDD" id="cd06558">
    <property type="entry name" value="crotonase-like"/>
    <property type="match status" value="1"/>
</dbReference>
<evidence type="ECO:0000256" key="5">
    <source>
        <dbReference type="ARBA" id="ARBA00050624"/>
    </source>
</evidence>
<evidence type="ECO:0000256" key="7">
    <source>
        <dbReference type="RuleBase" id="RU003707"/>
    </source>
</evidence>